<dbReference type="GO" id="GO:0032259">
    <property type="term" value="P:methylation"/>
    <property type="evidence" value="ECO:0007669"/>
    <property type="project" value="UniProtKB-KW"/>
</dbReference>
<dbReference type="InterPro" id="IPR029063">
    <property type="entry name" value="SAM-dependent_MTases_sf"/>
</dbReference>
<accession>A0ABX7M0Z7</accession>
<keyword evidence="2" id="KW-0489">Methyltransferase</keyword>
<sequence>MPDSLPVPPADLRRRIREAFAAAAAHYDHHAEVQRAIVADLLAWIELSAPARLPTLDAGCGTGYASAALRTDDAPVIGLDLADTMARQALRRGEHGIAGDLECLPLRDGCVGRYWSSLAWQWCASGAAAAEAARVLASGGVLQVATLGPDTLRELREVFAAIDGAEHVRSFEPPDAVLAALRHAGFRSIRFKQCTQTGFAPDLASLLRDIRGVGAHTLGDSRRRGMLGRQAWQRLCDAYEVHREAAGLPARYDVLMFEAIR</sequence>
<reference evidence="2 3" key="1">
    <citation type="submission" date="2021-02" db="EMBL/GenBank/DDBJ databases">
        <title>Niveibacterium changnyeongensis HC41.</title>
        <authorList>
            <person name="Kang M."/>
        </authorList>
    </citation>
    <scope>NUCLEOTIDE SEQUENCE [LARGE SCALE GENOMIC DNA]</scope>
    <source>
        <strain evidence="2 3">HC41</strain>
    </source>
</reference>
<dbReference type="Gene3D" id="3.40.50.150">
    <property type="entry name" value="Vaccinia Virus protein VP39"/>
    <property type="match status" value="1"/>
</dbReference>
<dbReference type="Pfam" id="PF08241">
    <property type="entry name" value="Methyltransf_11"/>
    <property type="match status" value="1"/>
</dbReference>
<evidence type="ECO:0000313" key="3">
    <source>
        <dbReference type="Proteomes" id="UP000663570"/>
    </source>
</evidence>
<feature type="domain" description="Methyltransferase type 11" evidence="1">
    <location>
        <begin position="56"/>
        <end position="142"/>
    </location>
</feature>
<gene>
    <name evidence="2" type="ORF">JY500_13080</name>
</gene>
<organism evidence="2 3">
    <name type="scientific">Niveibacterium microcysteis</name>
    <dbReference type="NCBI Taxonomy" id="2811415"/>
    <lineage>
        <taxon>Bacteria</taxon>
        <taxon>Pseudomonadati</taxon>
        <taxon>Pseudomonadota</taxon>
        <taxon>Betaproteobacteria</taxon>
        <taxon>Rhodocyclales</taxon>
        <taxon>Rhodocyclaceae</taxon>
        <taxon>Niveibacterium</taxon>
    </lineage>
</organism>
<evidence type="ECO:0000259" key="1">
    <source>
        <dbReference type="Pfam" id="PF08241"/>
    </source>
</evidence>
<dbReference type="GO" id="GO:0008168">
    <property type="term" value="F:methyltransferase activity"/>
    <property type="evidence" value="ECO:0007669"/>
    <property type="project" value="UniProtKB-KW"/>
</dbReference>
<protein>
    <submittedName>
        <fullName evidence="2">Methyltransferase domain-containing protein</fullName>
    </submittedName>
</protein>
<dbReference type="RefSeq" id="WP_206253005.1">
    <property type="nucleotide sequence ID" value="NZ_CP071060.1"/>
</dbReference>
<keyword evidence="2" id="KW-0808">Transferase</keyword>
<proteinExistence type="predicted"/>
<dbReference type="EMBL" id="CP071060">
    <property type="protein sequence ID" value="QSI75442.1"/>
    <property type="molecule type" value="Genomic_DNA"/>
</dbReference>
<dbReference type="Proteomes" id="UP000663570">
    <property type="component" value="Chromosome"/>
</dbReference>
<evidence type="ECO:0000313" key="2">
    <source>
        <dbReference type="EMBL" id="QSI75442.1"/>
    </source>
</evidence>
<keyword evidence="3" id="KW-1185">Reference proteome</keyword>
<name>A0ABX7M0Z7_9RHOO</name>
<dbReference type="SUPFAM" id="SSF53335">
    <property type="entry name" value="S-adenosyl-L-methionine-dependent methyltransferases"/>
    <property type="match status" value="1"/>
</dbReference>
<dbReference type="InterPro" id="IPR013216">
    <property type="entry name" value="Methyltransf_11"/>
</dbReference>